<keyword evidence="2" id="KW-0812">Transmembrane</keyword>
<keyword evidence="4" id="KW-1185">Reference proteome</keyword>
<sequence length="140" mass="15398">MIMSQAINVLSLQTFGKCRLRDRTLWNKAMIFLSFFTSSGKAFILLSFKLRFKKTVGLLSLDLKAIKYDCSSILRDKGMLPSPGAIFIPESATKPLPNSLICMNGILAETKRSSKVVKPVNSSGSGSNSKPFTTANKFKL</sequence>
<evidence type="ECO:0000256" key="1">
    <source>
        <dbReference type="SAM" id="MobiDB-lite"/>
    </source>
</evidence>
<evidence type="ECO:0000313" key="4">
    <source>
        <dbReference type="Proteomes" id="UP001219518"/>
    </source>
</evidence>
<evidence type="ECO:0000256" key="2">
    <source>
        <dbReference type="SAM" id="Phobius"/>
    </source>
</evidence>
<dbReference type="AlphaFoldDB" id="A0AAE1HJ80"/>
<reference evidence="3" key="1">
    <citation type="submission" date="2021-07" db="EMBL/GenBank/DDBJ databases">
        <authorList>
            <person name="Catto M.A."/>
            <person name="Jacobson A."/>
            <person name="Kennedy G."/>
            <person name="Labadie P."/>
            <person name="Hunt B.G."/>
            <person name="Srinivasan R."/>
        </authorList>
    </citation>
    <scope>NUCLEOTIDE SEQUENCE</scope>
    <source>
        <strain evidence="3">PL_HMW_Pooled</strain>
        <tissue evidence="3">Head</tissue>
    </source>
</reference>
<name>A0AAE1HJ80_9NEOP</name>
<organism evidence="3 4">
    <name type="scientific">Frankliniella fusca</name>
    <dbReference type="NCBI Taxonomy" id="407009"/>
    <lineage>
        <taxon>Eukaryota</taxon>
        <taxon>Metazoa</taxon>
        <taxon>Ecdysozoa</taxon>
        <taxon>Arthropoda</taxon>
        <taxon>Hexapoda</taxon>
        <taxon>Insecta</taxon>
        <taxon>Pterygota</taxon>
        <taxon>Neoptera</taxon>
        <taxon>Paraneoptera</taxon>
        <taxon>Thysanoptera</taxon>
        <taxon>Terebrantia</taxon>
        <taxon>Thripoidea</taxon>
        <taxon>Thripidae</taxon>
        <taxon>Frankliniella</taxon>
    </lineage>
</organism>
<reference evidence="3" key="2">
    <citation type="journal article" date="2023" name="BMC Genomics">
        <title>Pest status, molecular evolution, and epigenetic factors derived from the genome assembly of Frankliniella fusca, a thysanopteran phytovirus vector.</title>
        <authorList>
            <person name="Catto M.A."/>
            <person name="Labadie P.E."/>
            <person name="Jacobson A.L."/>
            <person name="Kennedy G.G."/>
            <person name="Srinivasan R."/>
            <person name="Hunt B.G."/>
        </authorList>
    </citation>
    <scope>NUCLEOTIDE SEQUENCE</scope>
    <source>
        <strain evidence="3">PL_HMW_Pooled</strain>
    </source>
</reference>
<protein>
    <submittedName>
        <fullName evidence="3">Protein ALWAYS EARLY 3</fullName>
    </submittedName>
</protein>
<comment type="caution">
    <text evidence="3">The sequence shown here is derived from an EMBL/GenBank/DDBJ whole genome shotgun (WGS) entry which is preliminary data.</text>
</comment>
<keyword evidence="2" id="KW-0472">Membrane</keyword>
<dbReference type="EMBL" id="JAHWGI010001040">
    <property type="protein sequence ID" value="KAK3921585.1"/>
    <property type="molecule type" value="Genomic_DNA"/>
</dbReference>
<feature type="transmembrane region" description="Helical" evidence="2">
    <location>
        <begin position="29"/>
        <end position="48"/>
    </location>
</feature>
<keyword evidence="2" id="KW-1133">Transmembrane helix</keyword>
<evidence type="ECO:0000313" key="3">
    <source>
        <dbReference type="EMBL" id="KAK3921585.1"/>
    </source>
</evidence>
<accession>A0AAE1HJ80</accession>
<proteinExistence type="predicted"/>
<dbReference type="Proteomes" id="UP001219518">
    <property type="component" value="Unassembled WGS sequence"/>
</dbReference>
<gene>
    <name evidence="3" type="ORF">KUF71_010757</name>
</gene>
<feature type="region of interest" description="Disordered" evidence="1">
    <location>
        <begin position="117"/>
        <end position="140"/>
    </location>
</feature>
<feature type="compositionally biased region" description="Polar residues" evidence="1">
    <location>
        <begin position="120"/>
        <end position="140"/>
    </location>
</feature>